<dbReference type="SUPFAM" id="SSF47090">
    <property type="entry name" value="PGBD-like"/>
    <property type="match status" value="1"/>
</dbReference>
<name>A0A2W2AM52_9HYPH</name>
<dbReference type="InterPro" id="IPR036366">
    <property type="entry name" value="PGBDSf"/>
</dbReference>
<dbReference type="GO" id="GO:0008933">
    <property type="term" value="F:peptidoglycan lytic transglycosylase activity"/>
    <property type="evidence" value="ECO:0007669"/>
    <property type="project" value="TreeGrafter"/>
</dbReference>
<dbReference type="Proteomes" id="UP000248795">
    <property type="component" value="Unassembled WGS sequence"/>
</dbReference>
<evidence type="ECO:0000259" key="2">
    <source>
        <dbReference type="Pfam" id="PF01471"/>
    </source>
</evidence>
<comment type="caution">
    <text evidence="4">The sequence shown here is derived from an EMBL/GenBank/DDBJ whole genome shotgun (WGS) entry which is preliminary data.</text>
</comment>
<dbReference type="AlphaFoldDB" id="A0A2W2AM52"/>
<dbReference type="GO" id="GO:0009253">
    <property type="term" value="P:peptidoglycan catabolic process"/>
    <property type="evidence" value="ECO:0007669"/>
    <property type="project" value="TreeGrafter"/>
</dbReference>
<dbReference type="Gene3D" id="1.10.530.10">
    <property type="match status" value="1"/>
</dbReference>
<feature type="domain" description="Transglycosylase SLT" evidence="3">
    <location>
        <begin position="34"/>
        <end position="323"/>
    </location>
</feature>
<proteinExistence type="predicted"/>
<dbReference type="InterPro" id="IPR023346">
    <property type="entry name" value="Lysozyme-like_dom_sf"/>
</dbReference>
<dbReference type="Gene3D" id="1.10.101.10">
    <property type="entry name" value="PGBD-like superfamily/PGBD"/>
    <property type="match status" value="1"/>
</dbReference>
<dbReference type="InterPro" id="IPR002477">
    <property type="entry name" value="Peptidoglycan-bd-like"/>
</dbReference>
<gene>
    <name evidence="4" type="ORF">DK847_12630</name>
</gene>
<dbReference type="Pfam" id="PF13406">
    <property type="entry name" value="SLT_2"/>
    <property type="match status" value="1"/>
</dbReference>
<protein>
    <submittedName>
        <fullName evidence="4">Lytic murein transglycosylase</fullName>
    </submittedName>
</protein>
<feature type="domain" description="Peptidoglycan binding-like" evidence="2">
    <location>
        <begin position="345"/>
        <end position="391"/>
    </location>
</feature>
<keyword evidence="5" id="KW-1185">Reference proteome</keyword>
<dbReference type="RefSeq" id="WP_111198871.1">
    <property type="nucleotide sequence ID" value="NZ_QKVK01000005.1"/>
</dbReference>
<dbReference type="Pfam" id="PF01471">
    <property type="entry name" value="PG_binding_1"/>
    <property type="match status" value="1"/>
</dbReference>
<dbReference type="InterPro" id="IPR031304">
    <property type="entry name" value="SLT_2"/>
</dbReference>
<feature type="chain" id="PRO_5016154625" evidence="1">
    <location>
        <begin position="24"/>
        <end position="402"/>
    </location>
</feature>
<dbReference type="InterPro" id="IPR036365">
    <property type="entry name" value="PGBD-like_sf"/>
</dbReference>
<dbReference type="InterPro" id="IPR011970">
    <property type="entry name" value="MltB_2"/>
</dbReference>
<evidence type="ECO:0000313" key="5">
    <source>
        <dbReference type="Proteomes" id="UP000248795"/>
    </source>
</evidence>
<sequence length="402" mass="44384">MRNFKLAALALSALLGASGMAQAAATCGDSAKGFDGFIKQFRKEAAAAGVNAKGLSALDGVTYQPGIIKKDRAQGVFSLSFIDFSKRMVSNYRIKEGANILAQNKQMFDRIQQQYGVPGEVLIAFWAFETDFGKNMGDFDTIASLATLSWDCRRPEKFREQLIGALLLYQNGDLQREDMKGAWAGEIGHTQFLPKEYYETAVDFDGDGHRNLRKSIPDAMASGAALLVKHGWKANEPWLEEVKLTKDLPWDQADIAIQLPRSQWVKWGVQGVDRKLKADKFPASLLLPMGKDGPAFLAYENFTTAYLKWNESLVYSLTAGYLANRIAGDGPFNPGRAPVQALSYDQIKQLQTILEGKGYDVGTVDGKLGKSTRDAVKQEQLKMGWPADSYPTVPFLEKLQNG</sequence>
<evidence type="ECO:0000256" key="1">
    <source>
        <dbReference type="SAM" id="SignalP"/>
    </source>
</evidence>
<evidence type="ECO:0000259" key="3">
    <source>
        <dbReference type="Pfam" id="PF13406"/>
    </source>
</evidence>
<dbReference type="InterPro" id="IPR043426">
    <property type="entry name" value="MltB-like"/>
</dbReference>
<dbReference type="PANTHER" id="PTHR30163">
    <property type="entry name" value="MEMBRANE-BOUND LYTIC MUREIN TRANSGLYCOSYLASE B"/>
    <property type="match status" value="1"/>
</dbReference>
<feature type="signal peptide" evidence="1">
    <location>
        <begin position="1"/>
        <end position="23"/>
    </location>
</feature>
<dbReference type="EMBL" id="QKVK01000005">
    <property type="protein sequence ID" value="PZF76635.1"/>
    <property type="molecule type" value="Genomic_DNA"/>
</dbReference>
<dbReference type="Gene3D" id="1.10.8.350">
    <property type="entry name" value="Bacterial muramidase"/>
    <property type="match status" value="1"/>
</dbReference>
<dbReference type="NCBIfam" id="TIGR02283">
    <property type="entry name" value="MltB_2"/>
    <property type="match status" value="1"/>
</dbReference>
<dbReference type="SUPFAM" id="SSF53955">
    <property type="entry name" value="Lysozyme-like"/>
    <property type="match status" value="1"/>
</dbReference>
<keyword evidence="1" id="KW-0732">Signal</keyword>
<reference evidence="5" key="1">
    <citation type="submission" date="2018-06" db="EMBL/GenBank/DDBJ databases">
        <title>Aestuariibacter litoralis strain KCTC 52945T.</title>
        <authorList>
            <person name="Li X."/>
            <person name="Salam N."/>
            <person name="Li J.-L."/>
            <person name="Chen Y.-M."/>
            <person name="Yang Z.-W."/>
            <person name="Zhang L.-Y."/>
            <person name="Han M.-X."/>
            <person name="Xiao M."/>
            <person name="Li W.-J."/>
        </authorList>
    </citation>
    <scope>NUCLEOTIDE SEQUENCE [LARGE SCALE GENOMIC DNA]</scope>
    <source>
        <strain evidence="5">KCTC 52945</strain>
    </source>
</reference>
<dbReference type="PANTHER" id="PTHR30163:SF8">
    <property type="entry name" value="LYTIC MUREIN TRANSGLYCOSYLASE"/>
    <property type="match status" value="1"/>
</dbReference>
<evidence type="ECO:0000313" key="4">
    <source>
        <dbReference type="EMBL" id="PZF76635.1"/>
    </source>
</evidence>
<accession>A0A2W2AM52</accession>
<organism evidence="4 5">
    <name type="scientific">Aestuariivirga litoralis</name>
    <dbReference type="NCBI Taxonomy" id="2650924"/>
    <lineage>
        <taxon>Bacteria</taxon>
        <taxon>Pseudomonadati</taxon>
        <taxon>Pseudomonadota</taxon>
        <taxon>Alphaproteobacteria</taxon>
        <taxon>Hyphomicrobiales</taxon>
        <taxon>Aestuariivirgaceae</taxon>
        <taxon>Aestuariivirga</taxon>
    </lineage>
</organism>